<dbReference type="Pfam" id="PF01548">
    <property type="entry name" value="DEDD_Tnp_IS110"/>
    <property type="match status" value="1"/>
</dbReference>
<dbReference type="InterPro" id="IPR003346">
    <property type="entry name" value="Transposase_20"/>
</dbReference>
<evidence type="ECO:0000313" key="3">
    <source>
        <dbReference type="EMBL" id="MPM24102.1"/>
    </source>
</evidence>
<dbReference type="NCBIfam" id="NF033542">
    <property type="entry name" value="transpos_IS110"/>
    <property type="match status" value="1"/>
</dbReference>
<dbReference type="PANTHER" id="PTHR33055">
    <property type="entry name" value="TRANSPOSASE FOR INSERTION SEQUENCE ELEMENT IS1111A"/>
    <property type="match status" value="1"/>
</dbReference>
<dbReference type="InterPro" id="IPR002525">
    <property type="entry name" value="Transp_IS110-like_N"/>
</dbReference>
<reference evidence="3" key="1">
    <citation type="submission" date="2019-08" db="EMBL/GenBank/DDBJ databases">
        <authorList>
            <person name="Kucharzyk K."/>
            <person name="Murdoch R.W."/>
            <person name="Higgins S."/>
            <person name="Loffler F."/>
        </authorList>
    </citation>
    <scope>NUCLEOTIDE SEQUENCE</scope>
</reference>
<protein>
    <submittedName>
        <fullName evidence="3">IS110 family transposase</fullName>
    </submittedName>
</protein>
<feature type="domain" description="Transposase IS110-like N-terminal" evidence="1">
    <location>
        <begin position="4"/>
        <end position="160"/>
    </location>
</feature>
<comment type="caution">
    <text evidence="3">The sequence shown here is derived from an EMBL/GenBank/DDBJ whole genome shotgun (WGS) entry which is preliminary data.</text>
</comment>
<organism evidence="3">
    <name type="scientific">bioreactor metagenome</name>
    <dbReference type="NCBI Taxonomy" id="1076179"/>
    <lineage>
        <taxon>unclassified sequences</taxon>
        <taxon>metagenomes</taxon>
        <taxon>ecological metagenomes</taxon>
    </lineage>
</organism>
<dbReference type="AlphaFoldDB" id="A0A644Y6A6"/>
<dbReference type="GO" id="GO:0003677">
    <property type="term" value="F:DNA binding"/>
    <property type="evidence" value="ECO:0007669"/>
    <property type="project" value="InterPro"/>
</dbReference>
<sequence>MNAVGIDVSKGKSMVSVIRPFGELVVKPYEVRHTTSELSDLANSLKSLEGETRVILEHTGRYYEPVAQILHDAGIFVCAVNPLLIKEYGNNSLRKVKTDKADSLKIARYGLDNWVDLREHTSMDTIRYQLKTMNRQYGLYTKNKVAFKNNLIALLDQTYPGVNALFDSPVRADGSQKWVDFAASFWHVDCVRSMSQTAFTERYRKWCKRHGYNFNTAKAAEIYAESKEQIAMLPKNSLSEVMVQEALTQLNTVSKTVEVFRAEMNRLAEQLPEYDVVMNLYGVGNSLGPQLMAEIGDVRRFAHKGSLTAFAGVDPGANQSGTYEATSTRSSKRGSPELRKTLFVVMTVLLQKAPPDDPVFQFLDKKRVEGKPYYVYMTAGCNKFLRIYYGRVKEYLDTMNEPVDLDSTGLSR</sequence>
<dbReference type="Pfam" id="PF02371">
    <property type="entry name" value="Transposase_20"/>
    <property type="match status" value="1"/>
</dbReference>
<feature type="domain" description="Transposase IS116/IS110/IS902 C-terminal" evidence="2">
    <location>
        <begin position="276"/>
        <end position="353"/>
    </location>
</feature>
<dbReference type="InterPro" id="IPR047650">
    <property type="entry name" value="Transpos_IS110"/>
</dbReference>
<evidence type="ECO:0000259" key="2">
    <source>
        <dbReference type="Pfam" id="PF02371"/>
    </source>
</evidence>
<accession>A0A644Y6A6</accession>
<dbReference type="EMBL" id="VSSQ01004186">
    <property type="protein sequence ID" value="MPM24102.1"/>
    <property type="molecule type" value="Genomic_DNA"/>
</dbReference>
<dbReference type="GO" id="GO:0006313">
    <property type="term" value="P:DNA transposition"/>
    <property type="evidence" value="ECO:0007669"/>
    <property type="project" value="InterPro"/>
</dbReference>
<evidence type="ECO:0000259" key="1">
    <source>
        <dbReference type="Pfam" id="PF01548"/>
    </source>
</evidence>
<gene>
    <name evidence="3" type="ORF">SDC9_70583</name>
</gene>
<dbReference type="GO" id="GO:0004803">
    <property type="term" value="F:transposase activity"/>
    <property type="evidence" value="ECO:0007669"/>
    <property type="project" value="InterPro"/>
</dbReference>
<dbReference type="PANTHER" id="PTHR33055:SF3">
    <property type="entry name" value="PUTATIVE TRANSPOSASE FOR IS117-RELATED"/>
    <property type="match status" value="1"/>
</dbReference>
<proteinExistence type="predicted"/>
<name>A0A644Y6A6_9ZZZZ</name>